<organism evidence="3 4">
    <name type="scientific">Spodoptera littoralis</name>
    <name type="common">Egyptian cotton leafworm</name>
    <dbReference type="NCBI Taxonomy" id="7109"/>
    <lineage>
        <taxon>Eukaryota</taxon>
        <taxon>Metazoa</taxon>
        <taxon>Ecdysozoa</taxon>
        <taxon>Arthropoda</taxon>
        <taxon>Hexapoda</taxon>
        <taxon>Insecta</taxon>
        <taxon>Pterygota</taxon>
        <taxon>Neoptera</taxon>
        <taxon>Endopterygota</taxon>
        <taxon>Lepidoptera</taxon>
        <taxon>Glossata</taxon>
        <taxon>Ditrysia</taxon>
        <taxon>Noctuoidea</taxon>
        <taxon>Noctuidae</taxon>
        <taxon>Amphipyrinae</taxon>
        <taxon>Spodoptera</taxon>
    </lineage>
</organism>
<dbReference type="InterPro" id="IPR031139">
    <property type="entry name" value="RPGRIP1_fam"/>
</dbReference>
<dbReference type="AlphaFoldDB" id="A0A9P0I3M2"/>
<evidence type="ECO:0000256" key="1">
    <source>
        <dbReference type="SAM" id="MobiDB-lite"/>
    </source>
</evidence>
<dbReference type="Proteomes" id="UP001153321">
    <property type="component" value="Chromosome 2"/>
</dbReference>
<proteinExistence type="predicted"/>
<feature type="compositionally biased region" description="Low complexity" evidence="1">
    <location>
        <begin position="121"/>
        <end position="134"/>
    </location>
</feature>
<dbReference type="Pfam" id="PF18111">
    <property type="entry name" value="RPGR1_C"/>
    <property type="match status" value="1"/>
</dbReference>
<evidence type="ECO:0000259" key="2">
    <source>
        <dbReference type="Pfam" id="PF18111"/>
    </source>
</evidence>
<sequence length="495" mass="55214">MKITICELNRENEPFATCSLPLRDALLHTNRRADMSLALLAGPRLMRMHDALDGGDEVGVIDLWCMLRAEGHSLPGINRAIAQQSSSPTLAQPAVPRNSRVMPQIQDDDRYNDFDLALGNAPPVTSTPVSTAPPQYTDKNVASGEPSNYPPMRQRRFSATSTSTNLTNLTNITPTSPSAPNVLRENPEHDSGIIVNDVHAKIKSPDDMRQVLEKNYDFGRLAKVEDPHKRENQRGEMQNTRRSSRATEDKCDISDMEIYRKYENIGKLIGPNRNEASKKCVKILPKYTDSGVEEPQRVLYPQEEEYAMDEEAVSGINRVDITVLWLALNEECEAMVDPHVQRVYVAYTFLGRTGAELETPVSLPKPKHYVDKCYFNFKKTFELEDTDLMKLSHMARCRAASKMSQDERDCIIFSVVSEPAEDPLGLESCEDIGYAYLYLGDLLAYSAGSPGYTEVLPVRAARGPAAVCGVLAVRLDGLHVVRRCLLLPAPHDPHS</sequence>
<dbReference type="EMBL" id="LR824533">
    <property type="protein sequence ID" value="CAH1639405.1"/>
    <property type="molecule type" value="Genomic_DNA"/>
</dbReference>
<dbReference type="InterPro" id="IPR035892">
    <property type="entry name" value="C2_domain_sf"/>
</dbReference>
<accession>A0A9P0I3M2</accession>
<protein>
    <recommendedName>
        <fullName evidence="2">RPGRIP1 C-terminal domain-containing protein</fullName>
    </recommendedName>
</protein>
<name>A0A9P0I3M2_SPOLI</name>
<gene>
    <name evidence="3" type="ORF">SPLIT_LOCUS4762</name>
</gene>
<dbReference type="InterPro" id="IPR041091">
    <property type="entry name" value="RPGRIP1_C"/>
</dbReference>
<dbReference type="PANTHER" id="PTHR14240">
    <property type="entry name" value="RETINITIS PIGMENTOSA GTPASE REGULATOR-INTERACTING PROTEIN"/>
    <property type="match status" value="1"/>
</dbReference>
<evidence type="ECO:0000313" key="4">
    <source>
        <dbReference type="Proteomes" id="UP001153321"/>
    </source>
</evidence>
<feature type="region of interest" description="Disordered" evidence="1">
    <location>
        <begin position="120"/>
        <end position="151"/>
    </location>
</feature>
<dbReference type="Gene3D" id="2.60.40.150">
    <property type="entry name" value="C2 domain"/>
    <property type="match status" value="1"/>
</dbReference>
<feature type="domain" description="RPGRIP1 C-terminal" evidence="2">
    <location>
        <begin position="317"/>
        <end position="485"/>
    </location>
</feature>
<feature type="region of interest" description="Disordered" evidence="1">
    <location>
        <begin position="227"/>
        <end position="249"/>
    </location>
</feature>
<evidence type="ECO:0000313" key="3">
    <source>
        <dbReference type="EMBL" id="CAH1639405.1"/>
    </source>
</evidence>
<keyword evidence="4" id="KW-1185">Reference proteome</keyword>
<reference evidence="3" key="1">
    <citation type="submission" date="2022-02" db="EMBL/GenBank/DDBJ databases">
        <authorList>
            <person name="King R."/>
        </authorList>
    </citation>
    <scope>NUCLEOTIDE SEQUENCE</scope>
</reference>